<keyword evidence="3" id="KW-0813">Transport</keyword>
<evidence type="ECO:0000256" key="7">
    <source>
        <dbReference type="ARBA" id="ARBA00022723"/>
    </source>
</evidence>
<comment type="similarity">
    <text evidence="2">Belongs to the cytochrome ubiquinol oxidase subunit 2 family.</text>
</comment>
<reference evidence="14 15" key="1">
    <citation type="submission" date="2023-07" db="EMBL/GenBank/DDBJ databases">
        <authorList>
            <person name="Girao M."/>
            <person name="Carvalho M.F."/>
        </authorList>
    </citation>
    <scope>NUCLEOTIDE SEQUENCE [LARGE SCALE GENOMIC DNA]</scope>
    <source>
        <strain evidence="14 15">66/93</strain>
    </source>
</reference>
<feature type="transmembrane region" description="Helical" evidence="13">
    <location>
        <begin position="83"/>
        <end position="100"/>
    </location>
</feature>
<feature type="transmembrane region" description="Helical" evidence="13">
    <location>
        <begin position="294"/>
        <end position="313"/>
    </location>
</feature>
<comment type="subcellular location">
    <subcellularLocation>
        <location evidence="1">Cell membrane</location>
        <topology evidence="1">Multi-pass membrane protein</topology>
    </subcellularLocation>
</comment>
<dbReference type="InterPro" id="IPR003317">
    <property type="entry name" value="Cyt-d_oxidase_su2"/>
</dbReference>
<evidence type="ECO:0000256" key="3">
    <source>
        <dbReference type="ARBA" id="ARBA00022448"/>
    </source>
</evidence>
<evidence type="ECO:0000256" key="6">
    <source>
        <dbReference type="ARBA" id="ARBA00022692"/>
    </source>
</evidence>
<keyword evidence="9 13" id="KW-1133">Transmembrane helix</keyword>
<evidence type="ECO:0000256" key="5">
    <source>
        <dbReference type="ARBA" id="ARBA00022617"/>
    </source>
</evidence>
<feature type="compositionally biased region" description="Basic and acidic residues" evidence="12">
    <location>
        <begin position="358"/>
        <end position="368"/>
    </location>
</feature>
<organism evidence="14 15">
    <name type="scientific">Nocardiopsis tropica</name>
    <dbReference type="NCBI Taxonomy" id="109330"/>
    <lineage>
        <taxon>Bacteria</taxon>
        <taxon>Bacillati</taxon>
        <taxon>Actinomycetota</taxon>
        <taxon>Actinomycetes</taxon>
        <taxon>Streptosporangiales</taxon>
        <taxon>Nocardiopsidaceae</taxon>
        <taxon>Nocardiopsis</taxon>
    </lineage>
</organism>
<protein>
    <submittedName>
        <fullName evidence="14">Cytochrome d ubiquinol oxidase subunit II</fullName>
    </submittedName>
</protein>
<keyword evidence="8" id="KW-0249">Electron transport</keyword>
<evidence type="ECO:0000256" key="2">
    <source>
        <dbReference type="ARBA" id="ARBA00007543"/>
    </source>
</evidence>
<feature type="transmembrane region" description="Helical" evidence="13">
    <location>
        <begin position="195"/>
        <end position="217"/>
    </location>
</feature>
<feature type="transmembrane region" description="Helical" evidence="13">
    <location>
        <begin position="223"/>
        <end position="243"/>
    </location>
</feature>
<dbReference type="Proteomes" id="UP001348641">
    <property type="component" value="Unassembled WGS sequence"/>
</dbReference>
<feature type="transmembrane region" description="Helical" evidence="13">
    <location>
        <begin position="120"/>
        <end position="141"/>
    </location>
</feature>
<evidence type="ECO:0000313" key="14">
    <source>
        <dbReference type="EMBL" id="MEE2051404.1"/>
    </source>
</evidence>
<proteinExistence type="inferred from homology"/>
<feature type="transmembrane region" description="Helical" evidence="13">
    <location>
        <begin position="161"/>
        <end position="183"/>
    </location>
</feature>
<name>A0ABU7KQX3_9ACTN</name>
<dbReference type="RefSeq" id="WP_330158535.1">
    <property type="nucleotide sequence ID" value="NZ_BAAAJA010000037.1"/>
</dbReference>
<keyword evidence="10" id="KW-0408">Iron</keyword>
<evidence type="ECO:0000256" key="4">
    <source>
        <dbReference type="ARBA" id="ARBA00022475"/>
    </source>
</evidence>
<keyword evidence="5" id="KW-0349">Heme</keyword>
<keyword evidence="4" id="KW-1003">Cell membrane</keyword>
<feature type="region of interest" description="Disordered" evidence="12">
    <location>
        <begin position="331"/>
        <end position="368"/>
    </location>
</feature>
<dbReference type="NCBIfam" id="TIGR00203">
    <property type="entry name" value="cydB"/>
    <property type="match status" value="1"/>
</dbReference>
<gene>
    <name evidence="14" type="primary">cydB</name>
    <name evidence="14" type="ORF">Q8A49_12965</name>
</gene>
<dbReference type="EMBL" id="JAUUCC010000028">
    <property type="protein sequence ID" value="MEE2051404.1"/>
    <property type="molecule type" value="Genomic_DNA"/>
</dbReference>
<accession>A0ABU7KQX3</accession>
<comment type="caution">
    <text evidence="14">The sequence shown here is derived from an EMBL/GenBank/DDBJ whole genome shotgun (WGS) entry which is preliminary data.</text>
</comment>
<dbReference type="PANTHER" id="PTHR43141:SF5">
    <property type="entry name" value="CYTOCHROME BD-I UBIQUINOL OXIDASE SUBUNIT 2"/>
    <property type="match status" value="1"/>
</dbReference>
<evidence type="ECO:0000313" key="15">
    <source>
        <dbReference type="Proteomes" id="UP001348641"/>
    </source>
</evidence>
<keyword evidence="6 13" id="KW-0812">Transmembrane</keyword>
<keyword evidence="7" id="KW-0479">Metal-binding</keyword>
<evidence type="ECO:0000256" key="12">
    <source>
        <dbReference type="SAM" id="MobiDB-lite"/>
    </source>
</evidence>
<dbReference type="PANTHER" id="PTHR43141">
    <property type="entry name" value="CYTOCHROME BD2 SUBUNIT II"/>
    <property type="match status" value="1"/>
</dbReference>
<dbReference type="PIRSF" id="PIRSF000267">
    <property type="entry name" value="Cyt_oxidse_sub2"/>
    <property type="match status" value="1"/>
</dbReference>
<dbReference type="Pfam" id="PF02322">
    <property type="entry name" value="Cyt_bd_oxida_II"/>
    <property type="match status" value="1"/>
</dbReference>
<evidence type="ECO:0000256" key="13">
    <source>
        <dbReference type="SAM" id="Phobius"/>
    </source>
</evidence>
<evidence type="ECO:0000256" key="8">
    <source>
        <dbReference type="ARBA" id="ARBA00022982"/>
    </source>
</evidence>
<evidence type="ECO:0000256" key="1">
    <source>
        <dbReference type="ARBA" id="ARBA00004651"/>
    </source>
</evidence>
<evidence type="ECO:0000256" key="10">
    <source>
        <dbReference type="ARBA" id="ARBA00023004"/>
    </source>
</evidence>
<feature type="transmembrane region" description="Helical" evidence="13">
    <location>
        <begin position="6"/>
        <end position="34"/>
    </location>
</feature>
<evidence type="ECO:0000256" key="9">
    <source>
        <dbReference type="ARBA" id="ARBA00022989"/>
    </source>
</evidence>
<sequence>MELPVIWFIAISVLWIGYFVLEGFDFGVGTLLPFMGRRNSVDRRVAINSIGPVWDANEVWLLTAGGAMFAAFPAWYASLFSGFYIPLFAILIALILRGVAFEYRGKRDSDAWRTWWDRAIFFGSATPALLWGVAFANIVQGVAMDADHIVTASLLDLLNPYALLGGVTTLSLFTLHGAIFLTLKTDGPVRARARRAALVTACAAVPSGAVFLLWTQAAYGHPWTLPLVVVAASALVGGVAAAWKGREGWSFAFTALTILTAVAALFGALFPNVLPSTTDPAFSLTVDNASSADYTLTVMTWVAVVFLPLVLLYQGWSYWVFRRRVTGASVTGESVTAPDGPGRGESVTAPDGPGRGDGAAEPRRTPVA</sequence>
<feature type="transmembrane region" description="Helical" evidence="13">
    <location>
        <begin position="250"/>
        <end position="274"/>
    </location>
</feature>
<keyword evidence="11 13" id="KW-0472">Membrane</keyword>
<evidence type="ECO:0000256" key="11">
    <source>
        <dbReference type="ARBA" id="ARBA00023136"/>
    </source>
</evidence>